<evidence type="ECO:0000313" key="2">
    <source>
        <dbReference type="EMBL" id="QEH61381.1"/>
    </source>
</evidence>
<dbReference type="RefSeq" id="WP_166507775.1">
    <property type="nucleotide sequence ID" value="NZ_CP043026.1"/>
</dbReference>
<dbReference type="EMBL" id="CP043026">
    <property type="protein sequence ID" value="QEH61381.1"/>
    <property type="molecule type" value="Genomic_DNA"/>
</dbReference>
<name>A0A5B9Y349_9MOLU</name>
<organism evidence="2 3">
    <name type="scientific">Spiroplasma chinense</name>
    <dbReference type="NCBI Taxonomy" id="216932"/>
    <lineage>
        <taxon>Bacteria</taxon>
        <taxon>Bacillati</taxon>
        <taxon>Mycoplasmatota</taxon>
        <taxon>Mollicutes</taxon>
        <taxon>Entomoplasmatales</taxon>
        <taxon>Spiroplasmataceae</taxon>
        <taxon>Spiroplasma</taxon>
    </lineage>
</organism>
<keyword evidence="1" id="KW-0812">Transmembrane</keyword>
<accession>A0A5B9Y349</accession>
<proteinExistence type="predicted"/>
<reference evidence="2 3" key="1">
    <citation type="submission" date="2019-08" db="EMBL/GenBank/DDBJ databases">
        <title>Complete genome sequence of Spiroplasma chinense CCH (DSM 19755).</title>
        <authorList>
            <person name="Shen H.-Y."/>
            <person name="Lin Y.-C."/>
            <person name="Chou L."/>
            <person name="Kuo C.-H."/>
        </authorList>
    </citation>
    <scope>NUCLEOTIDE SEQUENCE [LARGE SCALE GENOMIC DNA]</scope>
    <source>
        <strain evidence="2 3">CCH</strain>
    </source>
</reference>
<protein>
    <submittedName>
        <fullName evidence="2">Uncharacterized protein</fullName>
    </submittedName>
</protein>
<keyword evidence="1" id="KW-1133">Transmembrane helix</keyword>
<feature type="transmembrane region" description="Helical" evidence="1">
    <location>
        <begin position="56"/>
        <end position="77"/>
    </location>
</feature>
<evidence type="ECO:0000256" key="1">
    <source>
        <dbReference type="SAM" id="Phobius"/>
    </source>
</evidence>
<feature type="transmembrane region" description="Helical" evidence="1">
    <location>
        <begin position="130"/>
        <end position="163"/>
    </location>
</feature>
<gene>
    <name evidence="2" type="ORF">SCHIN_v1c01830</name>
</gene>
<dbReference type="KEGG" id="schi:SCHIN_v1c01830"/>
<dbReference type="Proteomes" id="UP000323144">
    <property type="component" value="Chromosome"/>
</dbReference>
<feature type="transmembrane region" description="Helical" evidence="1">
    <location>
        <begin position="12"/>
        <end position="36"/>
    </location>
</feature>
<keyword evidence="1" id="KW-0472">Membrane</keyword>
<sequence>MKNFKIKPNTLRLFIMNLLVVSLFLTLVELIIILSFKGVWVGEQKFDIFEQNRNKQYYIQNIIKFSFMIYMLIIMYMGYKKNSELKLSVLKLLLLGCLIYTVVTSFNLITSHSLGKILSQDKVVQVYSKASVVIVLYDIISVLILVLVIIRYIIYVSIFMFNLRKLKKGKN</sequence>
<dbReference type="AlphaFoldDB" id="A0A5B9Y349"/>
<keyword evidence="3" id="KW-1185">Reference proteome</keyword>
<evidence type="ECO:0000313" key="3">
    <source>
        <dbReference type="Proteomes" id="UP000323144"/>
    </source>
</evidence>
<feature type="transmembrane region" description="Helical" evidence="1">
    <location>
        <begin position="89"/>
        <end position="110"/>
    </location>
</feature>